<comment type="similarity">
    <text evidence="1">Belongs to the glycosyl hydrolase 3 family.</text>
</comment>
<dbReference type="EMBL" id="LAZR01055369">
    <property type="protein sequence ID" value="KKK76516.1"/>
    <property type="molecule type" value="Genomic_DNA"/>
</dbReference>
<proteinExistence type="inferred from homology"/>
<dbReference type="Gene3D" id="3.40.50.1700">
    <property type="entry name" value="Glycoside hydrolase family 3 C-terminal domain"/>
    <property type="match status" value="1"/>
</dbReference>
<dbReference type="InterPro" id="IPR050226">
    <property type="entry name" value="NagZ_Beta-hexosaminidase"/>
</dbReference>
<dbReference type="SUPFAM" id="SSF52279">
    <property type="entry name" value="Beta-D-glucan exohydrolase, C-terminal domain"/>
    <property type="match status" value="1"/>
</dbReference>
<feature type="non-terminal residue" evidence="4">
    <location>
        <position position="393"/>
    </location>
</feature>
<protein>
    <recommendedName>
        <fullName evidence="3">Beta-lactamase-related domain-containing protein</fullName>
    </recommendedName>
</protein>
<dbReference type="Gene3D" id="3.20.20.300">
    <property type="entry name" value="Glycoside hydrolase, family 3, N-terminal domain"/>
    <property type="match status" value="1"/>
</dbReference>
<dbReference type="GO" id="GO:0005975">
    <property type="term" value="P:carbohydrate metabolic process"/>
    <property type="evidence" value="ECO:0007669"/>
    <property type="project" value="InterPro"/>
</dbReference>
<evidence type="ECO:0000256" key="2">
    <source>
        <dbReference type="ARBA" id="ARBA00022801"/>
    </source>
</evidence>
<organism evidence="4">
    <name type="scientific">marine sediment metagenome</name>
    <dbReference type="NCBI Taxonomy" id="412755"/>
    <lineage>
        <taxon>unclassified sequences</taxon>
        <taxon>metagenomes</taxon>
        <taxon>ecological metagenomes</taxon>
    </lineage>
</organism>
<dbReference type="SUPFAM" id="SSF56601">
    <property type="entry name" value="beta-lactamase/transpeptidase-like"/>
    <property type="match status" value="1"/>
</dbReference>
<comment type="caution">
    <text evidence="4">The sequence shown here is derived from an EMBL/GenBank/DDBJ whole genome shotgun (WGS) entry which is preliminary data.</text>
</comment>
<gene>
    <name evidence="4" type="ORF">LCGC14_2862860</name>
</gene>
<feature type="domain" description="Beta-lactamase-related" evidence="3">
    <location>
        <begin position="284"/>
        <end position="392"/>
    </location>
</feature>
<dbReference type="SUPFAM" id="SSF51445">
    <property type="entry name" value="(Trans)glycosidases"/>
    <property type="match status" value="1"/>
</dbReference>
<dbReference type="InterPro" id="IPR012338">
    <property type="entry name" value="Beta-lactam/transpept-like"/>
</dbReference>
<dbReference type="PANTHER" id="PTHR30480:SF13">
    <property type="entry name" value="BETA-HEXOSAMINIDASE"/>
    <property type="match status" value="1"/>
</dbReference>
<dbReference type="InterPro" id="IPR036962">
    <property type="entry name" value="Glyco_hydro_3_N_sf"/>
</dbReference>
<sequence>VDKRALVAGNDLIEFTENVPKAIQEIQKAVKNGEISQAEIDARCRKILAVKQWVRMNEYKPLPLENLEEELHHPQAELLMRNLVEASLTVLKNDSNLIPLRELDTLKIASVSVGEEGKTTFQQSLDLYAKVKHFNLPRKAGSLETKMLTEKLKAYNLVIFGLHDYSIRPQNSIRLSMEVQQFISAFSAKKNTVFSVFKNPYVLDKLENIEKASVLIEAYQDSETTQEMAAQLIFGGINASGKLPVSVGDKFKSGAGIDVNGGLRFKYTLPEDAGMNSKVLNNRVDSIMQQAMEAKAIPGGQLFVAHNEKVVLYKAYGVHAYSDTVKVKKTDLYDLASVTKVSSALPALMKLYDEGKFDLQAGIDDYLPYFKHSNKAGIPFRQILTHQARFQPW</sequence>
<dbReference type="GO" id="GO:0004553">
    <property type="term" value="F:hydrolase activity, hydrolyzing O-glycosyl compounds"/>
    <property type="evidence" value="ECO:0007669"/>
    <property type="project" value="InterPro"/>
</dbReference>
<evidence type="ECO:0000313" key="4">
    <source>
        <dbReference type="EMBL" id="KKK76516.1"/>
    </source>
</evidence>
<evidence type="ECO:0000259" key="3">
    <source>
        <dbReference type="Pfam" id="PF00144"/>
    </source>
</evidence>
<dbReference type="InterPro" id="IPR001466">
    <property type="entry name" value="Beta-lactam-related"/>
</dbReference>
<reference evidence="4" key="1">
    <citation type="journal article" date="2015" name="Nature">
        <title>Complex archaea that bridge the gap between prokaryotes and eukaryotes.</title>
        <authorList>
            <person name="Spang A."/>
            <person name="Saw J.H."/>
            <person name="Jorgensen S.L."/>
            <person name="Zaremba-Niedzwiedzka K."/>
            <person name="Martijn J."/>
            <person name="Lind A.E."/>
            <person name="van Eijk R."/>
            <person name="Schleper C."/>
            <person name="Guy L."/>
            <person name="Ettema T.J."/>
        </authorList>
    </citation>
    <scope>NUCLEOTIDE SEQUENCE</scope>
</reference>
<dbReference type="GO" id="GO:0009254">
    <property type="term" value="P:peptidoglycan turnover"/>
    <property type="evidence" value="ECO:0007669"/>
    <property type="project" value="TreeGrafter"/>
</dbReference>
<dbReference type="InterPro" id="IPR036881">
    <property type="entry name" value="Glyco_hydro_3_C_sf"/>
</dbReference>
<name>A0A0F9AWB8_9ZZZZ</name>
<accession>A0A0F9AWB8</accession>
<dbReference type="Pfam" id="PF00144">
    <property type="entry name" value="Beta-lactamase"/>
    <property type="match status" value="1"/>
</dbReference>
<evidence type="ECO:0000256" key="1">
    <source>
        <dbReference type="ARBA" id="ARBA00005336"/>
    </source>
</evidence>
<dbReference type="AlphaFoldDB" id="A0A0F9AWB8"/>
<dbReference type="InterPro" id="IPR017853">
    <property type="entry name" value="GH"/>
</dbReference>
<dbReference type="PANTHER" id="PTHR30480">
    <property type="entry name" value="BETA-HEXOSAMINIDASE-RELATED"/>
    <property type="match status" value="1"/>
</dbReference>
<keyword evidence="2" id="KW-0378">Hydrolase</keyword>
<feature type="non-terminal residue" evidence="4">
    <location>
        <position position="1"/>
    </location>
</feature>
<dbReference type="Gene3D" id="3.40.710.10">
    <property type="entry name" value="DD-peptidase/beta-lactamase superfamily"/>
    <property type="match status" value="1"/>
</dbReference>